<keyword evidence="2" id="KW-1185">Reference proteome</keyword>
<comment type="caution">
    <text evidence="1">The sequence shown here is derived from an EMBL/GenBank/DDBJ whole genome shotgun (WGS) entry which is preliminary data.</text>
</comment>
<name>A0ABD3VD13_SINWO</name>
<proteinExistence type="predicted"/>
<dbReference type="AlphaFoldDB" id="A0ABD3VD13"/>
<sequence>METKHHTHDAKSEDEVYSIYHSGLNYPLIPLHHCSQCIIYNPYTGFRDRDHFGDSLLQLYLRTLLICGAFHLRDHGPLYTHGVMDLAIPMEVVLWHMSQHSLIKWFPI</sequence>
<reference evidence="1 2" key="1">
    <citation type="submission" date="2024-11" db="EMBL/GenBank/DDBJ databases">
        <title>Chromosome-level genome assembly of the freshwater bivalve Anodonta woodiana.</title>
        <authorList>
            <person name="Chen X."/>
        </authorList>
    </citation>
    <scope>NUCLEOTIDE SEQUENCE [LARGE SCALE GENOMIC DNA]</scope>
    <source>
        <strain evidence="1">MN2024</strain>
        <tissue evidence="1">Gills</tissue>
    </source>
</reference>
<organism evidence="1 2">
    <name type="scientific">Sinanodonta woodiana</name>
    <name type="common">Chinese pond mussel</name>
    <name type="synonym">Anodonta woodiana</name>
    <dbReference type="NCBI Taxonomy" id="1069815"/>
    <lineage>
        <taxon>Eukaryota</taxon>
        <taxon>Metazoa</taxon>
        <taxon>Spiralia</taxon>
        <taxon>Lophotrochozoa</taxon>
        <taxon>Mollusca</taxon>
        <taxon>Bivalvia</taxon>
        <taxon>Autobranchia</taxon>
        <taxon>Heteroconchia</taxon>
        <taxon>Palaeoheterodonta</taxon>
        <taxon>Unionida</taxon>
        <taxon>Unionoidea</taxon>
        <taxon>Unionidae</taxon>
        <taxon>Unioninae</taxon>
        <taxon>Sinanodonta</taxon>
    </lineage>
</organism>
<dbReference type="Proteomes" id="UP001634394">
    <property type="component" value="Unassembled WGS sequence"/>
</dbReference>
<evidence type="ECO:0000313" key="1">
    <source>
        <dbReference type="EMBL" id="KAL3859464.1"/>
    </source>
</evidence>
<evidence type="ECO:0000313" key="2">
    <source>
        <dbReference type="Proteomes" id="UP001634394"/>
    </source>
</evidence>
<gene>
    <name evidence="1" type="ORF">ACJMK2_009684</name>
</gene>
<accession>A0ABD3VD13</accession>
<protein>
    <submittedName>
        <fullName evidence="1">Uncharacterized protein</fullName>
    </submittedName>
</protein>
<dbReference type="EMBL" id="JBJQND010000012">
    <property type="protein sequence ID" value="KAL3859464.1"/>
    <property type="molecule type" value="Genomic_DNA"/>
</dbReference>